<name>A0ABM5P192_9MOLU</name>
<dbReference type="Proteomes" id="UP000018745">
    <property type="component" value="Chromosome"/>
</dbReference>
<dbReference type="EMBL" id="CP006935">
    <property type="protein sequence ID" value="AHC40247.1"/>
    <property type="molecule type" value="Genomic_DNA"/>
</dbReference>
<reference evidence="2 3" key="1">
    <citation type="journal article" date="2014" name="Genome Announc.">
        <title>Complete Genome Sequence of Mycoplasma ovis Strain Michigan, a Hemoplasma of Sheep with Two Distinct 16S rRNA Genes.</title>
        <authorList>
            <person name="Deshuillers P.L."/>
            <person name="Santos A.P."/>
            <person name="do Nascimento N.C."/>
            <person name="Hampel J.A."/>
            <person name="Bergin I.L."/>
            <person name="Dyson M.C."/>
            <person name="Messick J.B."/>
        </authorList>
    </citation>
    <scope>NUCLEOTIDE SEQUENCE [LARGE SCALE GENOMIC DNA]</scope>
    <source>
        <strain evidence="2 3">Michigan</strain>
    </source>
</reference>
<sequence length="353" mass="40775">MKTGSKLFLGTAVVAGTVGITFLVLNNSFGTISPIKEINLPRAGRSITRSPSLNGNTKFEFKETIPSENTISLENNVSQFPQVKLDLDDPSYKELDVSTFKKEGAANESIQKVHSEIKTLGQLENIKDEVSESYLSILQKFLAKGKKEDIKTHISNVQDVQRQMRKLMPRNEDVNGITHSLGQEKRKSLKKIYKLYRKLTVEQNKFSKNLGSLVKDAQKAKQVRNSRSSIFEDLSPYLKKIKWSAKEINLTKEGPIKGQPYKDDWGDWKDNPFRKFYDKQEDFQKDLEEINKLIANLSKERQEVKRRDETWVGPKTEKQLLDYEKWWTRQKLENAKFLVEFKVAKKLLENIGK</sequence>
<evidence type="ECO:0000256" key="1">
    <source>
        <dbReference type="SAM" id="Coils"/>
    </source>
</evidence>
<keyword evidence="1" id="KW-0175">Coiled coil</keyword>
<proteinExistence type="predicted"/>
<gene>
    <name evidence="2" type="ORF">OVS_01810</name>
</gene>
<accession>A0ABM5P192</accession>
<protein>
    <submittedName>
        <fullName evidence="2">Uncharacterized protein</fullName>
    </submittedName>
</protein>
<organism evidence="2 3">
    <name type="scientific">Mycoplasma ovis str. Michigan</name>
    <dbReference type="NCBI Taxonomy" id="1415773"/>
    <lineage>
        <taxon>Bacteria</taxon>
        <taxon>Bacillati</taxon>
        <taxon>Mycoplasmatota</taxon>
        <taxon>Mollicutes</taxon>
        <taxon>Mycoplasmataceae</taxon>
        <taxon>Mycoplasma</taxon>
    </lineage>
</organism>
<evidence type="ECO:0000313" key="3">
    <source>
        <dbReference type="Proteomes" id="UP000018745"/>
    </source>
</evidence>
<feature type="coiled-coil region" evidence="1">
    <location>
        <begin position="280"/>
        <end position="307"/>
    </location>
</feature>
<keyword evidence="3" id="KW-1185">Reference proteome</keyword>
<evidence type="ECO:0000313" key="2">
    <source>
        <dbReference type="EMBL" id="AHC40247.1"/>
    </source>
</evidence>
<dbReference type="RefSeq" id="WP_024071148.1">
    <property type="nucleotide sequence ID" value="NC_023062.1"/>
</dbReference>